<evidence type="ECO:0000313" key="8">
    <source>
        <dbReference type="EMBL" id="TFF35088.1"/>
    </source>
</evidence>
<feature type="transmembrane region" description="Helical" evidence="6">
    <location>
        <begin position="263"/>
        <end position="283"/>
    </location>
</feature>
<dbReference type="AlphaFoldDB" id="A0A4Y8S802"/>
<reference evidence="8 9" key="1">
    <citation type="journal article" date="2017" name="Int. J. Syst. Evol. Microbiol.">
        <title>Mucilaginibacterpsychrotolerans sp. nov., isolated from peatlands.</title>
        <authorList>
            <person name="Deng Y."/>
            <person name="Shen L."/>
            <person name="Xu B."/>
            <person name="Liu Y."/>
            <person name="Gu Z."/>
            <person name="Liu H."/>
            <person name="Zhou Y."/>
        </authorList>
    </citation>
    <scope>NUCLEOTIDE SEQUENCE [LARGE SCALE GENOMIC DNA]</scope>
    <source>
        <strain evidence="8 9">NH7-4</strain>
    </source>
</reference>
<feature type="domain" description="EamA" evidence="7">
    <location>
        <begin position="24"/>
        <end position="158"/>
    </location>
</feature>
<evidence type="ECO:0000256" key="4">
    <source>
        <dbReference type="ARBA" id="ARBA00022989"/>
    </source>
</evidence>
<protein>
    <submittedName>
        <fullName evidence="8">DMT family transporter</fullName>
    </submittedName>
</protein>
<dbReference type="InterPro" id="IPR000620">
    <property type="entry name" value="EamA_dom"/>
</dbReference>
<evidence type="ECO:0000256" key="6">
    <source>
        <dbReference type="SAM" id="Phobius"/>
    </source>
</evidence>
<dbReference type="Proteomes" id="UP000297540">
    <property type="component" value="Unassembled WGS sequence"/>
</dbReference>
<dbReference type="EMBL" id="SOZE01000024">
    <property type="protein sequence ID" value="TFF35088.1"/>
    <property type="molecule type" value="Genomic_DNA"/>
</dbReference>
<feature type="transmembrane region" description="Helical" evidence="6">
    <location>
        <begin position="20"/>
        <end position="40"/>
    </location>
</feature>
<dbReference type="InterPro" id="IPR037185">
    <property type="entry name" value="EmrE-like"/>
</dbReference>
<dbReference type="InterPro" id="IPR050638">
    <property type="entry name" value="AA-Vitamin_Transporters"/>
</dbReference>
<evidence type="ECO:0000256" key="5">
    <source>
        <dbReference type="ARBA" id="ARBA00023136"/>
    </source>
</evidence>
<evidence type="ECO:0000313" key="9">
    <source>
        <dbReference type="Proteomes" id="UP000297540"/>
    </source>
</evidence>
<dbReference type="Pfam" id="PF00892">
    <property type="entry name" value="EamA"/>
    <property type="match status" value="2"/>
</dbReference>
<evidence type="ECO:0000259" key="7">
    <source>
        <dbReference type="Pfam" id="PF00892"/>
    </source>
</evidence>
<feature type="transmembrane region" description="Helical" evidence="6">
    <location>
        <begin position="52"/>
        <end position="75"/>
    </location>
</feature>
<feature type="transmembrane region" description="Helical" evidence="6">
    <location>
        <begin position="113"/>
        <end position="135"/>
    </location>
</feature>
<feature type="transmembrane region" description="Helical" evidence="6">
    <location>
        <begin position="142"/>
        <end position="160"/>
    </location>
</feature>
<dbReference type="PANTHER" id="PTHR32322:SF2">
    <property type="entry name" value="EAMA DOMAIN-CONTAINING PROTEIN"/>
    <property type="match status" value="1"/>
</dbReference>
<comment type="similarity">
    <text evidence="2">Belongs to the EamA transporter family.</text>
</comment>
<feature type="transmembrane region" description="Helical" evidence="6">
    <location>
        <begin position="232"/>
        <end position="256"/>
    </location>
</feature>
<dbReference type="GO" id="GO:0016020">
    <property type="term" value="C:membrane"/>
    <property type="evidence" value="ECO:0007669"/>
    <property type="project" value="UniProtKB-SubCell"/>
</dbReference>
<evidence type="ECO:0000256" key="1">
    <source>
        <dbReference type="ARBA" id="ARBA00004141"/>
    </source>
</evidence>
<feature type="transmembrane region" description="Helical" evidence="6">
    <location>
        <begin position="166"/>
        <end position="187"/>
    </location>
</feature>
<dbReference type="PANTHER" id="PTHR32322">
    <property type="entry name" value="INNER MEMBRANE TRANSPORTER"/>
    <property type="match status" value="1"/>
</dbReference>
<feature type="transmembrane region" description="Helical" evidence="6">
    <location>
        <begin position="199"/>
        <end position="220"/>
    </location>
</feature>
<dbReference type="Gene3D" id="1.10.3730.20">
    <property type="match status" value="1"/>
</dbReference>
<organism evidence="8 9">
    <name type="scientific">Mucilaginibacter psychrotolerans</name>
    <dbReference type="NCBI Taxonomy" id="1524096"/>
    <lineage>
        <taxon>Bacteria</taxon>
        <taxon>Pseudomonadati</taxon>
        <taxon>Bacteroidota</taxon>
        <taxon>Sphingobacteriia</taxon>
        <taxon>Sphingobacteriales</taxon>
        <taxon>Sphingobacteriaceae</taxon>
        <taxon>Mucilaginibacter</taxon>
    </lineage>
</organism>
<keyword evidence="9" id="KW-1185">Reference proteome</keyword>
<gene>
    <name evidence="8" type="ORF">E2R66_20310</name>
</gene>
<feature type="domain" description="EamA" evidence="7">
    <location>
        <begin position="172"/>
        <end position="306"/>
    </location>
</feature>
<feature type="transmembrane region" description="Helical" evidence="6">
    <location>
        <begin position="87"/>
        <end position="107"/>
    </location>
</feature>
<keyword evidence="3 6" id="KW-0812">Transmembrane</keyword>
<keyword evidence="4 6" id="KW-1133">Transmembrane helix</keyword>
<keyword evidence="5 6" id="KW-0472">Membrane</keyword>
<evidence type="ECO:0000256" key="3">
    <source>
        <dbReference type="ARBA" id="ARBA00022692"/>
    </source>
</evidence>
<proteinExistence type="inferred from homology"/>
<dbReference type="SUPFAM" id="SSF103481">
    <property type="entry name" value="Multidrug resistance efflux transporter EmrE"/>
    <property type="match status" value="2"/>
</dbReference>
<evidence type="ECO:0000256" key="2">
    <source>
        <dbReference type="ARBA" id="ARBA00007362"/>
    </source>
</evidence>
<accession>A0A4Y8S802</accession>
<comment type="subcellular location">
    <subcellularLocation>
        <location evidence="1">Membrane</location>
        <topology evidence="1">Multi-pass membrane protein</topology>
    </subcellularLocation>
</comment>
<name>A0A4Y8S802_9SPHI</name>
<feature type="transmembrane region" description="Helical" evidence="6">
    <location>
        <begin position="289"/>
        <end position="306"/>
    </location>
</feature>
<sequence>MLFCSIMQQKPPSFVFPPQLINWLMFISICLIWGSSFILMKLGLYDDARQPLLTASQVAAIRLISAGIVLTPVLLRHRSKIPFRLSGWLVFSGFFGSFLPAFLFCIAETKIDSALAGTLNSLTPIFAIIFGFIFFGNKIPISQVLGILIGFGGIVLLYVVQKHTGYGQISYAALVILATVFYALNIIMVKRHLGGVSPIIITSFSLIAVGLPSLVILWQTGFFALPLHEYKYIKACLAVCTLGMLGTALAWMLFYALVQRTSVLFTSTASYGVPFVAFGWGWYYGETITLWQIGCLLIILGGVYLTRVDFGKLRLKS</sequence>
<comment type="caution">
    <text evidence="8">The sequence shown here is derived from an EMBL/GenBank/DDBJ whole genome shotgun (WGS) entry which is preliminary data.</text>
</comment>